<feature type="compositionally biased region" description="Basic and acidic residues" evidence="1">
    <location>
        <begin position="53"/>
        <end position="62"/>
    </location>
</feature>
<protein>
    <submittedName>
        <fullName evidence="2">Chaperone protein DnaK</fullName>
    </submittedName>
</protein>
<evidence type="ECO:0000256" key="1">
    <source>
        <dbReference type="SAM" id="MobiDB-lite"/>
    </source>
</evidence>
<accession>A0A6J4TGP5</accession>
<feature type="non-terminal residue" evidence="2">
    <location>
        <position position="188"/>
    </location>
</feature>
<name>A0A6J4TGP5_9ACTN</name>
<proteinExistence type="predicted"/>
<feature type="compositionally biased region" description="Basic and acidic residues" evidence="1">
    <location>
        <begin position="106"/>
        <end position="123"/>
    </location>
</feature>
<feature type="compositionally biased region" description="Basic residues" evidence="1">
    <location>
        <begin position="154"/>
        <end position="182"/>
    </location>
</feature>
<sequence length="188" mass="21055">VPADGHPARAARHAADRGHVRHRRERHPQRHRQGPRHGQRAADPHRGRLGPRRGRDPADGARRRGARRGGPAGQGPGRRQELGRAPDLHHREVPLRPRRPGRRGHAVADRDGPGRPAVHPRDGRRGHHPPAEPGGDRGVLQAGRGGLRPGAGPGRRRRRQRRGGRRWLGRRDHRGRRDRRPRPRDAGV</sequence>
<feature type="compositionally biased region" description="Basic residues" evidence="1">
    <location>
        <begin position="96"/>
        <end position="105"/>
    </location>
</feature>
<feature type="compositionally biased region" description="Basic and acidic residues" evidence="1">
    <location>
        <begin position="78"/>
        <end position="95"/>
    </location>
</feature>
<feature type="compositionally biased region" description="Basic residues" evidence="1">
    <location>
        <begin position="19"/>
        <end position="39"/>
    </location>
</feature>
<gene>
    <name evidence="2" type="ORF">AVDCRST_MAG79-292</name>
</gene>
<feature type="compositionally biased region" description="Gly residues" evidence="1">
    <location>
        <begin position="143"/>
        <end position="153"/>
    </location>
</feature>
<dbReference type="EMBL" id="CADCWC010000054">
    <property type="protein sequence ID" value="CAA9522700.1"/>
    <property type="molecule type" value="Genomic_DNA"/>
</dbReference>
<dbReference type="AlphaFoldDB" id="A0A6J4TGP5"/>
<feature type="non-terminal residue" evidence="2">
    <location>
        <position position="1"/>
    </location>
</feature>
<feature type="region of interest" description="Disordered" evidence="1">
    <location>
        <begin position="1"/>
        <end position="188"/>
    </location>
</feature>
<organism evidence="2">
    <name type="scientific">uncultured Thermoleophilia bacterium</name>
    <dbReference type="NCBI Taxonomy" id="1497501"/>
    <lineage>
        <taxon>Bacteria</taxon>
        <taxon>Bacillati</taxon>
        <taxon>Actinomycetota</taxon>
        <taxon>Thermoleophilia</taxon>
        <taxon>environmental samples</taxon>
    </lineage>
</organism>
<evidence type="ECO:0000313" key="2">
    <source>
        <dbReference type="EMBL" id="CAA9522700.1"/>
    </source>
</evidence>
<reference evidence="2" key="1">
    <citation type="submission" date="2020-02" db="EMBL/GenBank/DDBJ databases">
        <authorList>
            <person name="Meier V. D."/>
        </authorList>
    </citation>
    <scope>NUCLEOTIDE SEQUENCE</scope>
    <source>
        <strain evidence="2">AVDCRST_MAG79</strain>
    </source>
</reference>